<dbReference type="AlphaFoldDB" id="A0AAD1X819"/>
<organism evidence="2 3">
    <name type="scientific">Euplotes crassus</name>
    <dbReference type="NCBI Taxonomy" id="5936"/>
    <lineage>
        <taxon>Eukaryota</taxon>
        <taxon>Sar</taxon>
        <taxon>Alveolata</taxon>
        <taxon>Ciliophora</taxon>
        <taxon>Intramacronucleata</taxon>
        <taxon>Spirotrichea</taxon>
        <taxon>Hypotrichia</taxon>
        <taxon>Euplotida</taxon>
        <taxon>Euplotidae</taxon>
        <taxon>Moneuplotes</taxon>
    </lineage>
</organism>
<feature type="compositionally biased region" description="Basic residues" evidence="1">
    <location>
        <begin position="104"/>
        <end position="114"/>
    </location>
</feature>
<reference evidence="2" key="1">
    <citation type="submission" date="2023-07" db="EMBL/GenBank/DDBJ databases">
        <authorList>
            <consortium name="AG Swart"/>
            <person name="Singh M."/>
            <person name="Singh A."/>
            <person name="Seah K."/>
            <person name="Emmerich C."/>
        </authorList>
    </citation>
    <scope>NUCLEOTIDE SEQUENCE</scope>
    <source>
        <strain evidence="2">DP1</strain>
    </source>
</reference>
<feature type="compositionally biased region" description="Polar residues" evidence="1">
    <location>
        <begin position="123"/>
        <end position="135"/>
    </location>
</feature>
<evidence type="ECO:0000313" key="2">
    <source>
        <dbReference type="EMBL" id="CAI2364319.1"/>
    </source>
</evidence>
<accession>A0AAD1X819</accession>
<comment type="caution">
    <text evidence="2">The sequence shown here is derived from an EMBL/GenBank/DDBJ whole genome shotgun (WGS) entry which is preliminary data.</text>
</comment>
<feature type="region of interest" description="Disordered" evidence="1">
    <location>
        <begin position="158"/>
        <end position="188"/>
    </location>
</feature>
<dbReference type="Proteomes" id="UP001295684">
    <property type="component" value="Unassembled WGS sequence"/>
</dbReference>
<sequence length="549" mass="63560">MNFNTSNLSVKNRLRRSKELKIFFNRKISTFQRGQTTDKVKPSFGDDVKASEVFLDHEYLKSLLIKRKPLRSSKKSRFQTMTLDNFGIHNTPSHIKNNSSLNSKPKRRKCRKGSPLKSESRNSKNPFKQISLDANSHDYQMTKLYHPNMSLEDERNQKLLDSKKSTSSASEHCNSFSGGSKPHRKGKASDILSLVHNAERNRASTSHSKTRKRTIVYQSRGKSREINIKITDNKLSLGVRDPKNSTIFHRSSSPRKGSSSVMSNKRVLRLEKVYKDLVRKSLGRRSEPPKFLEISNSQQKLCSYIKGFDQFFQTMQGRNSGYKEKPHEGHTQEIDDGFEDQVCENNSVKSRNSQQKIISVRFNSTKDYSKDIHSSERSHLESVIDARYSTKNEIKRPQLDQLQAGSVKFSFAKNAKKRKKAPQNPNMNIGDGLMDKYNQFKHQFGRKYIIHEYDPPVLPEEGISQKEMINYYLTSRPYQINSHLTDCVKRIIKIQYKGYLLDIEKIGRFCKTIESQTSSRLARKKIGIEIHRIEKRLSAYKKYTNLAQN</sequence>
<proteinExistence type="predicted"/>
<evidence type="ECO:0000256" key="1">
    <source>
        <dbReference type="SAM" id="MobiDB-lite"/>
    </source>
</evidence>
<gene>
    <name evidence="2" type="ORF">ECRASSUSDP1_LOCUS5662</name>
</gene>
<keyword evidence="3" id="KW-1185">Reference proteome</keyword>
<feature type="compositionally biased region" description="Polar residues" evidence="1">
    <location>
        <begin position="165"/>
        <end position="178"/>
    </location>
</feature>
<evidence type="ECO:0000313" key="3">
    <source>
        <dbReference type="Proteomes" id="UP001295684"/>
    </source>
</evidence>
<feature type="region of interest" description="Disordered" evidence="1">
    <location>
        <begin position="85"/>
        <end position="135"/>
    </location>
</feature>
<protein>
    <submittedName>
        <fullName evidence="2">Uncharacterized protein</fullName>
    </submittedName>
</protein>
<feature type="compositionally biased region" description="Polar residues" evidence="1">
    <location>
        <begin position="85"/>
        <end position="103"/>
    </location>
</feature>
<dbReference type="EMBL" id="CAMPGE010005465">
    <property type="protein sequence ID" value="CAI2364319.1"/>
    <property type="molecule type" value="Genomic_DNA"/>
</dbReference>
<name>A0AAD1X819_EUPCR</name>